<evidence type="ECO:0000313" key="3">
    <source>
        <dbReference type="Proteomes" id="UP001152795"/>
    </source>
</evidence>
<accession>A0A6S7GF79</accession>
<gene>
    <name evidence="2" type="ORF">PACLA_8A068171</name>
</gene>
<dbReference type="OrthoDB" id="6628209at2759"/>
<dbReference type="Proteomes" id="UP001152795">
    <property type="component" value="Unassembled WGS sequence"/>
</dbReference>
<name>A0A6S7GF79_PARCT</name>
<keyword evidence="3" id="KW-1185">Reference proteome</keyword>
<feature type="region of interest" description="Disordered" evidence="1">
    <location>
        <begin position="85"/>
        <end position="106"/>
    </location>
</feature>
<organism evidence="2 3">
    <name type="scientific">Paramuricea clavata</name>
    <name type="common">Red gorgonian</name>
    <name type="synonym">Violescent sea-whip</name>
    <dbReference type="NCBI Taxonomy" id="317549"/>
    <lineage>
        <taxon>Eukaryota</taxon>
        <taxon>Metazoa</taxon>
        <taxon>Cnidaria</taxon>
        <taxon>Anthozoa</taxon>
        <taxon>Octocorallia</taxon>
        <taxon>Malacalcyonacea</taxon>
        <taxon>Plexauridae</taxon>
        <taxon>Paramuricea</taxon>
    </lineage>
</organism>
<dbReference type="AlphaFoldDB" id="A0A6S7GF79"/>
<comment type="caution">
    <text evidence="2">The sequence shown here is derived from an EMBL/GenBank/DDBJ whole genome shotgun (WGS) entry which is preliminary data.</text>
</comment>
<dbReference type="EMBL" id="CACRXK020000665">
    <property type="protein sequence ID" value="CAB3983860.1"/>
    <property type="molecule type" value="Genomic_DNA"/>
</dbReference>
<evidence type="ECO:0000256" key="1">
    <source>
        <dbReference type="SAM" id="MobiDB-lite"/>
    </source>
</evidence>
<proteinExistence type="predicted"/>
<protein>
    <submittedName>
        <fullName evidence="2">Uncharacterized protein</fullName>
    </submittedName>
</protein>
<evidence type="ECO:0000313" key="2">
    <source>
        <dbReference type="EMBL" id="CAB3983860.1"/>
    </source>
</evidence>
<sequence length="334" mass="38387">MINLLRHKPYLELLGTSEPDQQQALLETASAEQVHCLCLCVENVMKIKYLMPKHVMKKLRPFKNEMLRLADRGKCGRRKKRILVQRGEAGLQNEDPTSTSSSSSIAEVEDDSFFDNAEKDLNSSICPESNHGVTGGKDENFTPLKLSSSTSEAKLDKNKDLVFDTTRKFPTDRGHFKENITDCDLKILVMHHESCRPTGSFEYEDEEGNSIVNFSARYYNKYIDNMSIQRLWLCYSVELQKPYCEVCWLFADRASPNYENYTGWINGVSGSLHNMLEKIKRHESCNMHIQATAVYMRWKSAKTVDEDNEKELNQKQVLDQINNNFDSCHANFGI</sequence>
<reference evidence="2" key="1">
    <citation type="submission" date="2020-04" db="EMBL/GenBank/DDBJ databases">
        <authorList>
            <person name="Alioto T."/>
            <person name="Alioto T."/>
            <person name="Gomez Garrido J."/>
        </authorList>
    </citation>
    <scope>NUCLEOTIDE SEQUENCE</scope>
    <source>
        <strain evidence="2">A484AB</strain>
    </source>
</reference>